<sequence>MHLQNLGQSRGRVISRSPYPILTRLPDETLFSWVSRLDAFWGLPSTNLTCLVLFGHFAQAICHAFPDHLARFAMQVGVDGSPTSLFTETTLLSFYRPFLSRGALESAERDLLLGWGKSLAKRLGWLAYHKWIHHPLKACPDCIEEDHRQTGWSYWHQVHQWPGVWVCPKHGVPLHVLEPCNADTHELVLPLAYISHLRPVALPEQLLEPSRALAHFISGVVHERFVIQPEVLLALYYQQAASHGWINDAGQMQWVDAASSYIAHCHHLTAIPERHFLPETIQSSGRVLYQVFRDEGLALHPLRHLLVMYWLWGDVSAFWRDYCHCSRMPQGLVHAAKFDPPVIPKELPLQRELEALYAAVQGNLADMAEILGISLLQLRKQFRLHGIPMSASVAVEPSEWTLLLGSGLDKGMSSLELSKLLKLPRTQICAAIHRDRALLTRWQDGRRNLQVEKARKHFASLDISSCFEAKPLPLLLDQKLCWFLIRQDRAWLLGHLQRRVRVWAQFTTPGVGLSEADVSLCAQMLLYSIRSRLFPAFKFVNSRGAFCRHIPGFSSLGRRLCHFPLSQSLLASLTAPTEA</sequence>
<organism evidence="2 3">
    <name type="scientific">Vogesella amnigena</name>
    <dbReference type="NCBI Taxonomy" id="1507449"/>
    <lineage>
        <taxon>Bacteria</taxon>
        <taxon>Pseudomonadati</taxon>
        <taxon>Pseudomonadota</taxon>
        <taxon>Betaproteobacteria</taxon>
        <taxon>Neisseriales</taxon>
        <taxon>Chromobacteriaceae</taxon>
        <taxon>Vogesella</taxon>
    </lineage>
</organism>
<reference evidence="3" key="1">
    <citation type="journal article" date="2019" name="Int. J. Syst. Evol. Microbiol.">
        <title>The Global Catalogue of Microorganisms (GCM) 10K type strain sequencing project: providing services to taxonomists for standard genome sequencing and annotation.</title>
        <authorList>
            <consortium name="The Broad Institute Genomics Platform"/>
            <consortium name="The Broad Institute Genome Sequencing Center for Infectious Disease"/>
            <person name="Wu L."/>
            <person name="Ma J."/>
        </authorList>
    </citation>
    <scope>NUCLEOTIDE SEQUENCE [LARGE SCALE GENOMIC DNA]</scope>
    <source>
        <strain evidence="3">KCTC 42195</strain>
    </source>
</reference>
<evidence type="ECO:0000259" key="1">
    <source>
        <dbReference type="Pfam" id="PF06527"/>
    </source>
</evidence>
<dbReference type="InterPro" id="IPR009492">
    <property type="entry name" value="TniQ"/>
</dbReference>
<evidence type="ECO:0000313" key="3">
    <source>
        <dbReference type="Proteomes" id="UP001595636"/>
    </source>
</evidence>
<dbReference type="Proteomes" id="UP001595636">
    <property type="component" value="Unassembled WGS sequence"/>
</dbReference>
<name>A0ABV7TVX7_9NEIS</name>
<dbReference type="Pfam" id="PF06527">
    <property type="entry name" value="TniQ"/>
    <property type="match status" value="1"/>
</dbReference>
<comment type="caution">
    <text evidence="2">The sequence shown here is derived from an EMBL/GenBank/DDBJ whole genome shotgun (WGS) entry which is preliminary data.</text>
</comment>
<dbReference type="EMBL" id="JBHRYH010000025">
    <property type="protein sequence ID" value="MFC3626903.1"/>
    <property type="molecule type" value="Genomic_DNA"/>
</dbReference>
<gene>
    <name evidence="2" type="ORF">ACFOKJ_12310</name>
</gene>
<keyword evidence="3" id="KW-1185">Reference proteome</keyword>
<feature type="domain" description="TniQ" evidence="1">
    <location>
        <begin position="24"/>
        <end position="174"/>
    </location>
</feature>
<dbReference type="RefSeq" id="WP_390280010.1">
    <property type="nucleotide sequence ID" value="NZ_JBHRYH010000025.1"/>
</dbReference>
<accession>A0ABV7TVX7</accession>
<proteinExistence type="predicted"/>
<protein>
    <submittedName>
        <fullName evidence="2">TniQ family protein</fullName>
    </submittedName>
</protein>
<evidence type="ECO:0000313" key="2">
    <source>
        <dbReference type="EMBL" id="MFC3626903.1"/>
    </source>
</evidence>